<dbReference type="EMBL" id="NCKW01007019">
    <property type="protein sequence ID" value="POM70441.1"/>
    <property type="molecule type" value="Genomic_DNA"/>
</dbReference>
<reference evidence="1 2" key="1">
    <citation type="journal article" date="2017" name="Genome Biol. Evol.">
        <title>Phytophthora megakarya and P. palmivora, closely related causal agents of cacao black pod rot, underwent increases in genome sizes and gene numbers by different mechanisms.</title>
        <authorList>
            <person name="Ali S.S."/>
            <person name="Shao J."/>
            <person name="Lary D.J."/>
            <person name="Kronmiller B."/>
            <person name="Shen D."/>
            <person name="Strem M.D."/>
            <person name="Amoako-Attah I."/>
            <person name="Akrofi A.Y."/>
            <person name="Begoude B.A."/>
            <person name="Ten Hoopen G.M."/>
            <person name="Coulibaly K."/>
            <person name="Kebe B.I."/>
            <person name="Melnick R.L."/>
            <person name="Guiltinan M.J."/>
            <person name="Tyler B.M."/>
            <person name="Meinhardt L.W."/>
            <person name="Bailey B.A."/>
        </authorList>
    </citation>
    <scope>NUCLEOTIDE SEQUENCE [LARGE SCALE GENOMIC DNA]</scope>
    <source>
        <strain evidence="2">sbr112.9</strain>
    </source>
</reference>
<dbReference type="AlphaFoldDB" id="A0A2P4XY21"/>
<gene>
    <name evidence="1" type="ORF">PHPALM_13118</name>
</gene>
<comment type="caution">
    <text evidence="1">The sequence shown here is derived from an EMBL/GenBank/DDBJ whole genome shotgun (WGS) entry which is preliminary data.</text>
</comment>
<protein>
    <submittedName>
        <fullName evidence="1">Uncharacterized protein</fullName>
    </submittedName>
</protein>
<dbReference type="OrthoDB" id="124435at2759"/>
<dbReference type="Proteomes" id="UP000237271">
    <property type="component" value="Unassembled WGS sequence"/>
</dbReference>
<evidence type="ECO:0000313" key="2">
    <source>
        <dbReference type="Proteomes" id="UP000237271"/>
    </source>
</evidence>
<name>A0A2P4XY21_9STRA</name>
<organism evidence="1 2">
    <name type="scientific">Phytophthora palmivora</name>
    <dbReference type="NCBI Taxonomy" id="4796"/>
    <lineage>
        <taxon>Eukaryota</taxon>
        <taxon>Sar</taxon>
        <taxon>Stramenopiles</taxon>
        <taxon>Oomycota</taxon>
        <taxon>Peronosporomycetes</taxon>
        <taxon>Peronosporales</taxon>
        <taxon>Peronosporaceae</taxon>
        <taxon>Phytophthora</taxon>
    </lineage>
</organism>
<keyword evidence="2" id="KW-1185">Reference proteome</keyword>
<proteinExistence type="predicted"/>
<sequence length="65" mass="7791">MWKDKLLTHVNQLDHQYQTKLLEKMQPEAKVLMAEFLRSNPEEPPSPTIEDDEQKVIRMTWDAMH</sequence>
<accession>A0A2P4XY21</accession>
<evidence type="ECO:0000313" key="1">
    <source>
        <dbReference type="EMBL" id="POM70441.1"/>
    </source>
</evidence>